<evidence type="ECO:0000313" key="1">
    <source>
        <dbReference type="EMBL" id="KAI3681556.1"/>
    </source>
</evidence>
<accession>A0ACB8Y9V6</accession>
<name>A0ACB8Y9V6_ARCLA</name>
<proteinExistence type="predicted"/>
<reference evidence="2" key="1">
    <citation type="journal article" date="2022" name="Mol. Ecol. Resour.">
        <title>The genomes of chicory, endive, great burdock and yacon provide insights into Asteraceae palaeo-polyploidization history and plant inulin production.</title>
        <authorList>
            <person name="Fan W."/>
            <person name="Wang S."/>
            <person name="Wang H."/>
            <person name="Wang A."/>
            <person name="Jiang F."/>
            <person name="Liu H."/>
            <person name="Zhao H."/>
            <person name="Xu D."/>
            <person name="Zhang Y."/>
        </authorList>
    </citation>
    <scope>NUCLEOTIDE SEQUENCE [LARGE SCALE GENOMIC DNA]</scope>
    <source>
        <strain evidence="2">cv. Niubang</strain>
    </source>
</reference>
<gene>
    <name evidence="1" type="ORF">L6452_36355</name>
</gene>
<evidence type="ECO:0000313" key="2">
    <source>
        <dbReference type="Proteomes" id="UP001055879"/>
    </source>
</evidence>
<keyword evidence="2" id="KW-1185">Reference proteome</keyword>
<comment type="caution">
    <text evidence="1">The sequence shown here is derived from an EMBL/GenBank/DDBJ whole genome shotgun (WGS) entry which is preliminary data.</text>
</comment>
<sequence>MNCMLLRTCEKYHNSFQNLSISKFLLQRVDELKISVFSFFLNVFVVHVSGFSICFITNSVSGFCCMLK</sequence>
<dbReference type="EMBL" id="CM042059">
    <property type="protein sequence ID" value="KAI3681556.1"/>
    <property type="molecule type" value="Genomic_DNA"/>
</dbReference>
<dbReference type="Proteomes" id="UP001055879">
    <property type="component" value="Linkage Group LG13"/>
</dbReference>
<protein>
    <submittedName>
        <fullName evidence="1">Uncharacterized protein</fullName>
    </submittedName>
</protein>
<reference evidence="1 2" key="2">
    <citation type="journal article" date="2022" name="Mol. Ecol. Resour.">
        <title>The genomes of chicory, endive, great burdock and yacon provide insights into Asteraceae paleo-polyploidization history and plant inulin production.</title>
        <authorList>
            <person name="Fan W."/>
            <person name="Wang S."/>
            <person name="Wang H."/>
            <person name="Wang A."/>
            <person name="Jiang F."/>
            <person name="Liu H."/>
            <person name="Zhao H."/>
            <person name="Xu D."/>
            <person name="Zhang Y."/>
        </authorList>
    </citation>
    <scope>NUCLEOTIDE SEQUENCE [LARGE SCALE GENOMIC DNA]</scope>
    <source>
        <strain evidence="2">cv. Niubang</strain>
    </source>
</reference>
<organism evidence="1 2">
    <name type="scientific">Arctium lappa</name>
    <name type="common">Greater burdock</name>
    <name type="synonym">Lappa major</name>
    <dbReference type="NCBI Taxonomy" id="4217"/>
    <lineage>
        <taxon>Eukaryota</taxon>
        <taxon>Viridiplantae</taxon>
        <taxon>Streptophyta</taxon>
        <taxon>Embryophyta</taxon>
        <taxon>Tracheophyta</taxon>
        <taxon>Spermatophyta</taxon>
        <taxon>Magnoliopsida</taxon>
        <taxon>eudicotyledons</taxon>
        <taxon>Gunneridae</taxon>
        <taxon>Pentapetalae</taxon>
        <taxon>asterids</taxon>
        <taxon>campanulids</taxon>
        <taxon>Asterales</taxon>
        <taxon>Asteraceae</taxon>
        <taxon>Carduoideae</taxon>
        <taxon>Cardueae</taxon>
        <taxon>Arctiinae</taxon>
        <taxon>Arctium</taxon>
    </lineage>
</organism>